<evidence type="ECO:0000256" key="4">
    <source>
        <dbReference type="ARBA" id="ARBA00022723"/>
    </source>
</evidence>
<reference evidence="11" key="1">
    <citation type="submission" date="2011-05" db="EMBL/GenBank/DDBJ databases">
        <title>The genome sequence of Vittaforma corneae strain ATCC 50505.</title>
        <authorList>
            <consortium name="The Broad Institute Genome Sequencing Platform"/>
            <person name="Cuomo C."/>
            <person name="Didier E."/>
            <person name="Bowers L."/>
            <person name="Young S.K."/>
            <person name="Zeng Q."/>
            <person name="Gargeya S."/>
            <person name="Fitzgerald M."/>
            <person name="Haas B."/>
            <person name="Abouelleil A."/>
            <person name="Alvarado L."/>
            <person name="Arachchi H.M."/>
            <person name="Berlin A."/>
            <person name="Chapman S.B."/>
            <person name="Gearin G."/>
            <person name="Goldberg J."/>
            <person name="Griggs A."/>
            <person name="Gujja S."/>
            <person name="Hansen M."/>
            <person name="Heiman D."/>
            <person name="Howarth C."/>
            <person name="Larimer J."/>
            <person name="Lui A."/>
            <person name="MacDonald P.J.P."/>
            <person name="McCowen C."/>
            <person name="Montmayeur A."/>
            <person name="Murphy C."/>
            <person name="Neiman D."/>
            <person name="Pearson M."/>
            <person name="Priest M."/>
            <person name="Roberts A."/>
            <person name="Saif S."/>
            <person name="Shea T."/>
            <person name="Sisk P."/>
            <person name="Stolte C."/>
            <person name="Sykes S."/>
            <person name="Wortman J."/>
            <person name="Nusbaum C."/>
            <person name="Birren B."/>
        </authorList>
    </citation>
    <scope>NUCLEOTIDE SEQUENCE [LARGE SCALE GENOMIC DNA]</scope>
    <source>
        <strain evidence="11">ATCC 50505</strain>
    </source>
</reference>
<evidence type="ECO:0000313" key="10">
    <source>
        <dbReference type="EMBL" id="ELA42243.1"/>
    </source>
</evidence>
<evidence type="ECO:0000256" key="2">
    <source>
        <dbReference type="ARBA" id="ARBA00007261"/>
    </source>
</evidence>
<dbReference type="HOGENOM" id="CLU_004639_1_3_1"/>
<evidence type="ECO:0008006" key="12">
    <source>
        <dbReference type="Google" id="ProtNLM"/>
    </source>
</evidence>
<dbReference type="Pfam" id="PF00675">
    <property type="entry name" value="Peptidase_M16"/>
    <property type="match status" value="1"/>
</dbReference>
<sequence>MIFKSRVDNSEYHFQVLNNGIRALIIRNDIFTKASCALSVGVGSFDEPDDIPGLAHFLEHMLFMGTEKYPGENMFFEFISQHNGYSNAFTCDEHTTYYCDVDSAYLEQMADMFSQFFISPLFKKDTVEREISAVDSEYLNSLNSEGFRMGALCSELVKEGRVEGRFSCGNAETLRQKNILEAVVNFWKTKYSSNLMSLIICGSESLEKLKEISVLFEAIPNLSIIKKVDEASSNCSLAVDLFKSEVLSKIVHFKPLCDKKELTVITMLSPLREHFKLNPLGYIKHLFTRKEPNGLLSRLKNEQLSFDVCFEYTYYNNYTEVKMDISLTDKGFKHHCRILSIVHEFLSNLTVDEDEYARLGRLLSEEFDFKQIDTPIKIAECVSTDILYYPIEYVLKYAYISERFDSNLINSCIANISNRNNWVILLSDPNGSFDSKDKYYGVEYMVHEPNNHPSGESLDSSVPNTKVSNDSLVANFLENIEVIESGNRFLKRKKYENGEVNLVFDSKFKVPKAELSIIFSSEEIRNDPLAYEVCFSILADMFNEKFDRQLANAHVTLSTTIGIHGVMVKLEGFSTKMVSMAKMFFKTLFDSNETSTKDALISDDRFEVVRQEIQNRYSSIIVKSPFKRLFEVFSNRVTSSKSTEELFRAN</sequence>
<keyword evidence="6" id="KW-0862">Zinc</keyword>
<dbReference type="FunCoup" id="L2GMX1">
    <property type="interactions" value="126"/>
</dbReference>
<dbReference type="InParanoid" id="L2GMX1"/>
<comment type="cofactor">
    <cofactor evidence="1">
        <name>Zn(2+)</name>
        <dbReference type="ChEBI" id="CHEBI:29105"/>
    </cofactor>
</comment>
<feature type="domain" description="Peptidase M16 middle/third" evidence="9">
    <location>
        <begin position="367"/>
        <end position="448"/>
    </location>
</feature>
<evidence type="ECO:0000256" key="5">
    <source>
        <dbReference type="ARBA" id="ARBA00022801"/>
    </source>
</evidence>
<dbReference type="EMBL" id="JH370133">
    <property type="protein sequence ID" value="ELA42243.1"/>
    <property type="molecule type" value="Genomic_DNA"/>
</dbReference>
<dbReference type="Gene3D" id="3.30.830.10">
    <property type="entry name" value="Metalloenzyme, LuxS/M16 peptidase-like"/>
    <property type="match status" value="3"/>
</dbReference>
<evidence type="ECO:0000259" key="9">
    <source>
        <dbReference type="Pfam" id="PF16187"/>
    </source>
</evidence>
<dbReference type="OMA" id="NEMASDK"/>
<dbReference type="InterPro" id="IPR001431">
    <property type="entry name" value="Pept_M16_Zn_BS"/>
</dbReference>
<comment type="similarity">
    <text evidence="2">Belongs to the peptidase M16 family.</text>
</comment>
<feature type="domain" description="Peptidase M16 N-terminal" evidence="8">
    <location>
        <begin position="30"/>
        <end position="157"/>
    </location>
</feature>
<dbReference type="PROSITE" id="PS00143">
    <property type="entry name" value="INSULINASE"/>
    <property type="match status" value="1"/>
</dbReference>
<dbReference type="Pfam" id="PF16187">
    <property type="entry name" value="Peptidase_M16_M"/>
    <property type="match status" value="2"/>
</dbReference>
<keyword evidence="3" id="KW-0645">Protease</keyword>
<dbReference type="AlphaFoldDB" id="L2GMX1"/>
<keyword evidence="5" id="KW-0378">Hydrolase</keyword>
<dbReference type="PANTHER" id="PTHR43690">
    <property type="entry name" value="NARDILYSIN"/>
    <property type="match status" value="1"/>
</dbReference>
<keyword evidence="4" id="KW-0479">Metal-binding</keyword>
<evidence type="ECO:0000256" key="6">
    <source>
        <dbReference type="ARBA" id="ARBA00022833"/>
    </source>
</evidence>
<dbReference type="OrthoDB" id="952271at2759"/>
<protein>
    <recommendedName>
        <fullName evidence="12">Peptidase M16 N-terminal domain-containing protein</fullName>
    </recommendedName>
</protein>
<evidence type="ECO:0000259" key="8">
    <source>
        <dbReference type="Pfam" id="PF00675"/>
    </source>
</evidence>
<name>L2GMX1_VITCO</name>
<proteinExistence type="inferred from homology"/>
<evidence type="ECO:0000256" key="7">
    <source>
        <dbReference type="ARBA" id="ARBA00023049"/>
    </source>
</evidence>
<dbReference type="SUPFAM" id="SSF63411">
    <property type="entry name" value="LuxS/MPP-like metallohydrolase"/>
    <property type="match status" value="3"/>
</dbReference>
<evidence type="ECO:0000256" key="1">
    <source>
        <dbReference type="ARBA" id="ARBA00001947"/>
    </source>
</evidence>
<keyword evidence="11" id="KW-1185">Reference proteome</keyword>
<evidence type="ECO:0000313" key="11">
    <source>
        <dbReference type="Proteomes" id="UP000011082"/>
    </source>
</evidence>
<dbReference type="GeneID" id="19881359"/>
<dbReference type="InterPro" id="IPR032632">
    <property type="entry name" value="Peptidase_M16_M"/>
</dbReference>
<dbReference type="GO" id="GO:0004222">
    <property type="term" value="F:metalloendopeptidase activity"/>
    <property type="evidence" value="ECO:0007669"/>
    <property type="project" value="InterPro"/>
</dbReference>
<dbReference type="VEuPathDB" id="MicrosporidiaDB:VICG_00642"/>
<accession>L2GMX1</accession>
<dbReference type="InterPro" id="IPR011249">
    <property type="entry name" value="Metalloenz_LuxS/M16"/>
</dbReference>
<evidence type="ECO:0000256" key="3">
    <source>
        <dbReference type="ARBA" id="ARBA00022670"/>
    </source>
</evidence>
<dbReference type="FunFam" id="3.30.830.10:FF:000012">
    <property type="entry name" value="Protease 3"/>
    <property type="match status" value="1"/>
</dbReference>
<dbReference type="PANTHER" id="PTHR43690:SF18">
    <property type="entry name" value="INSULIN-DEGRADING ENZYME-RELATED"/>
    <property type="match status" value="1"/>
</dbReference>
<dbReference type="GO" id="GO:0006508">
    <property type="term" value="P:proteolysis"/>
    <property type="evidence" value="ECO:0007669"/>
    <property type="project" value="UniProtKB-KW"/>
</dbReference>
<organism evidence="10 11">
    <name type="scientific">Vittaforma corneae (strain ATCC 50505)</name>
    <name type="common">Microsporidian parasite</name>
    <name type="synonym">Nosema corneum</name>
    <dbReference type="NCBI Taxonomy" id="993615"/>
    <lineage>
        <taxon>Eukaryota</taxon>
        <taxon>Fungi</taxon>
        <taxon>Fungi incertae sedis</taxon>
        <taxon>Microsporidia</taxon>
        <taxon>Nosematidae</taxon>
        <taxon>Vittaforma</taxon>
    </lineage>
</organism>
<keyword evidence="7" id="KW-0482">Metalloprotease</keyword>
<dbReference type="InterPro" id="IPR050626">
    <property type="entry name" value="Peptidase_M16"/>
</dbReference>
<dbReference type="STRING" id="993615.L2GMX1"/>
<feature type="domain" description="Peptidase M16 middle/third" evidence="9">
    <location>
        <begin position="505"/>
        <end position="642"/>
    </location>
</feature>
<gene>
    <name evidence="10" type="ORF">VICG_00642</name>
</gene>
<dbReference type="InterPro" id="IPR011765">
    <property type="entry name" value="Pept_M16_N"/>
</dbReference>
<dbReference type="GO" id="GO:0046872">
    <property type="term" value="F:metal ion binding"/>
    <property type="evidence" value="ECO:0007669"/>
    <property type="project" value="UniProtKB-KW"/>
</dbReference>
<dbReference type="RefSeq" id="XP_007604094.1">
    <property type="nucleotide sequence ID" value="XM_007604032.1"/>
</dbReference>
<dbReference type="Proteomes" id="UP000011082">
    <property type="component" value="Unassembled WGS sequence"/>
</dbReference>